<dbReference type="RefSeq" id="WP_274190653.1">
    <property type="nucleotide sequence ID" value="NZ_BAABHN010000039.1"/>
</dbReference>
<evidence type="ECO:0000256" key="10">
    <source>
        <dbReference type="ARBA" id="ARBA00048974"/>
    </source>
</evidence>
<evidence type="ECO:0000313" key="14">
    <source>
        <dbReference type="Proteomes" id="UP001595909"/>
    </source>
</evidence>
<comment type="cofactor">
    <cofactor evidence="1">
        <name>[4Fe-4S] cluster</name>
        <dbReference type="ChEBI" id="CHEBI:49883"/>
    </cofactor>
</comment>
<evidence type="ECO:0000256" key="6">
    <source>
        <dbReference type="ARBA" id="ARBA00022723"/>
    </source>
</evidence>
<dbReference type="Pfam" id="PF04055">
    <property type="entry name" value="Radical_SAM"/>
    <property type="match status" value="1"/>
</dbReference>
<evidence type="ECO:0000256" key="4">
    <source>
        <dbReference type="ARBA" id="ARBA00022485"/>
    </source>
</evidence>
<dbReference type="CDD" id="cd01335">
    <property type="entry name" value="Radical_SAM"/>
    <property type="match status" value="1"/>
</dbReference>
<reference evidence="14" key="1">
    <citation type="journal article" date="2019" name="Int. J. Syst. Evol. Microbiol.">
        <title>The Global Catalogue of Microorganisms (GCM) 10K type strain sequencing project: providing services to taxonomists for standard genome sequencing and annotation.</title>
        <authorList>
            <consortium name="The Broad Institute Genomics Platform"/>
            <consortium name="The Broad Institute Genome Sequencing Center for Infectious Disease"/>
            <person name="Wu L."/>
            <person name="Ma J."/>
        </authorList>
    </citation>
    <scope>NUCLEOTIDE SEQUENCE [LARGE SCALE GENOMIC DNA]</scope>
    <source>
        <strain evidence="14">CCUG 50347</strain>
    </source>
</reference>
<keyword evidence="8" id="KW-0411">Iron-sulfur</keyword>
<sequence length="448" mass="48301">MADLGHPAVPPPALVELDEPAEPSRAQVRTALERLLAEAPTLADATTVLAARGEELEALLAAAAARRDEHLAGEGRPGVVTYSPKVFVPLTRLCQDRCHYCTFATVPGRLPAAYLERDEVLEIARAGAEQGCTEVLFTLGDRPEARWAAARDWLGARNLTSTLDHVYDSAEAVLQETGLLPHLNPGVMDLLELQRLRSVSPSMGMMLETTATRLWSQPGGAHFGSPDKEPALRRRVIDDAGRARVPFTTGILVGIGEHRAERAQSLLLLAESARRGGHVQEVIVQNFRAKPDTAMRGEPDAEFDAFVAAVAVARMIMPLGVSVQAPPNLAGDLDDSASAAQDQALLLRAGIDDWGGVSPVTPDHVNPERPWPGLDALRHVTGRAGFTLAPRLTIYPRYVRDPNAWLHPDLVDPVTALADQRGLARERQPFPRPMTAGSMTPGSMTAAR</sequence>
<keyword evidence="14" id="KW-1185">Reference proteome</keyword>
<dbReference type="NCBIfam" id="TIGR03550">
    <property type="entry name" value="F420_cofG"/>
    <property type="match status" value="1"/>
</dbReference>
<keyword evidence="4" id="KW-0004">4Fe-4S</keyword>
<comment type="catalytic activity">
    <reaction evidence="10">
        <text>5-amino-5-(4-hydroxybenzyl)-6-(D-ribitylimino)-5,6-dihydrouracil + S-adenosyl-L-methionine = 7,8-didemethyl-8-hydroxy-5-deazariboflavin + 5'-deoxyadenosine + L-methionine + NH4(+) + H(+)</text>
        <dbReference type="Rhea" id="RHEA:55204"/>
        <dbReference type="ChEBI" id="CHEBI:15378"/>
        <dbReference type="ChEBI" id="CHEBI:17319"/>
        <dbReference type="ChEBI" id="CHEBI:28938"/>
        <dbReference type="ChEBI" id="CHEBI:57844"/>
        <dbReference type="ChEBI" id="CHEBI:59789"/>
        <dbReference type="ChEBI" id="CHEBI:59904"/>
        <dbReference type="ChEBI" id="CHEBI:85936"/>
        <dbReference type="EC" id="4.3.1.32"/>
    </reaction>
</comment>
<dbReference type="InterPro" id="IPR006638">
    <property type="entry name" value="Elp3/MiaA/NifB-like_rSAM"/>
</dbReference>
<dbReference type="InterPro" id="IPR019939">
    <property type="entry name" value="CofG_family"/>
</dbReference>
<dbReference type="GO" id="GO:0044689">
    <property type="term" value="F:7,8-didemethyl-8-hydroxy-5-deazariboflavin synthase activity"/>
    <property type="evidence" value="ECO:0007669"/>
    <property type="project" value="UniProtKB-EC"/>
</dbReference>
<feature type="region of interest" description="Disordered" evidence="11">
    <location>
        <begin position="425"/>
        <end position="448"/>
    </location>
</feature>
<dbReference type="PANTHER" id="PTHR43076:SF15">
    <property type="entry name" value="7,8-DIDEMETHYL-8-HYDROXY-5-DEAZARIBOFLAVIN SYNTHASE"/>
    <property type="match status" value="1"/>
</dbReference>
<feature type="compositionally biased region" description="Polar residues" evidence="11">
    <location>
        <begin position="437"/>
        <end position="448"/>
    </location>
</feature>
<evidence type="ECO:0000256" key="5">
    <source>
        <dbReference type="ARBA" id="ARBA00022691"/>
    </source>
</evidence>
<keyword evidence="9 13" id="KW-0456">Lyase</keyword>
<dbReference type="PANTHER" id="PTHR43076">
    <property type="entry name" value="FO SYNTHASE (COFH)"/>
    <property type="match status" value="1"/>
</dbReference>
<evidence type="ECO:0000256" key="1">
    <source>
        <dbReference type="ARBA" id="ARBA00001966"/>
    </source>
</evidence>
<gene>
    <name evidence="13" type="primary">cofG</name>
    <name evidence="13" type="ORF">ACFPEL_19020</name>
</gene>
<organism evidence="13 14">
    <name type="scientific">Actinomycetospora chibensis</name>
    <dbReference type="NCBI Taxonomy" id="663606"/>
    <lineage>
        <taxon>Bacteria</taxon>
        <taxon>Bacillati</taxon>
        <taxon>Actinomycetota</taxon>
        <taxon>Actinomycetes</taxon>
        <taxon>Pseudonocardiales</taxon>
        <taxon>Pseudonocardiaceae</taxon>
        <taxon>Actinomycetospora</taxon>
    </lineage>
</organism>
<comment type="pathway">
    <text evidence="2">Cofactor biosynthesis; coenzyme F0 biosynthesis.</text>
</comment>
<evidence type="ECO:0000259" key="12">
    <source>
        <dbReference type="PROSITE" id="PS51918"/>
    </source>
</evidence>
<protein>
    <recommendedName>
        <fullName evidence="3">7,8-didemethyl-8-hydroxy-5-deazariboflavin synthase</fullName>
        <ecNumber evidence="3">4.3.1.32</ecNumber>
    </recommendedName>
</protein>
<evidence type="ECO:0000256" key="7">
    <source>
        <dbReference type="ARBA" id="ARBA00023004"/>
    </source>
</evidence>
<keyword evidence="5" id="KW-0949">S-adenosyl-L-methionine</keyword>
<dbReference type="InterPro" id="IPR013785">
    <property type="entry name" value="Aldolase_TIM"/>
</dbReference>
<comment type="caution">
    <text evidence="13">The sequence shown here is derived from an EMBL/GenBank/DDBJ whole genome shotgun (WGS) entry which is preliminary data.</text>
</comment>
<dbReference type="EMBL" id="JBHSIM010000039">
    <property type="protein sequence ID" value="MFC4834513.1"/>
    <property type="molecule type" value="Genomic_DNA"/>
</dbReference>
<dbReference type="InterPro" id="IPR058240">
    <property type="entry name" value="rSAM_sf"/>
</dbReference>
<accession>A0ABV9RJW8</accession>
<evidence type="ECO:0000256" key="11">
    <source>
        <dbReference type="SAM" id="MobiDB-lite"/>
    </source>
</evidence>
<evidence type="ECO:0000256" key="3">
    <source>
        <dbReference type="ARBA" id="ARBA00012126"/>
    </source>
</evidence>
<keyword evidence="7" id="KW-0408">Iron</keyword>
<dbReference type="EC" id="4.3.1.32" evidence="3"/>
<dbReference type="Proteomes" id="UP001595909">
    <property type="component" value="Unassembled WGS sequence"/>
</dbReference>
<name>A0ABV9RJW8_9PSEU</name>
<dbReference type="PROSITE" id="PS51918">
    <property type="entry name" value="RADICAL_SAM"/>
    <property type="match status" value="1"/>
</dbReference>
<evidence type="ECO:0000256" key="9">
    <source>
        <dbReference type="ARBA" id="ARBA00023239"/>
    </source>
</evidence>
<dbReference type="SFLD" id="SFLDF00294">
    <property type="entry name" value="7_8-didemethyl-8-hydroxy-5-dea"/>
    <property type="match status" value="1"/>
</dbReference>
<dbReference type="SUPFAM" id="SSF102114">
    <property type="entry name" value="Radical SAM enzymes"/>
    <property type="match status" value="1"/>
</dbReference>
<dbReference type="SMART" id="SM00729">
    <property type="entry name" value="Elp3"/>
    <property type="match status" value="1"/>
</dbReference>
<keyword evidence="6" id="KW-0479">Metal-binding</keyword>
<evidence type="ECO:0000256" key="8">
    <source>
        <dbReference type="ARBA" id="ARBA00023014"/>
    </source>
</evidence>
<dbReference type="NCBIfam" id="NF004884">
    <property type="entry name" value="PRK06245.1"/>
    <property type="match status" value="1"/>
</dbReference>
<dbReference type="InterPro" id="IPR034405">
    <property type="entry name" value="F420"/>
</dbReference>
<evidence type="ECO:0000313" key="13">
    <source>
        <dbReference type="EMBL" id="MFC4834513.1"/>
    </source>
</evidence>
<dbReference type="HAMAP" id="MF_01611">
    <property type="entry name" value="FO_synth_sub1"/>
    <property type="match status" value="1"/>
</dbReference>
<dbReference type="SFLD" id="SFLDG01064">
    <property type="entry name" value="F420__menaquinone_cofactor_bio"/>
    <property type="match status" value="1"/>
</dbReference>
<evidence type="ECO:0000256" key="2">
    <source>
        <dbReference type="ARBA" id="ARBA00004712"/>
    </source>
</evidence>
<feature type="domain" description="Radical SAM core" evidence="12">
    <location>
        <begin position="80"/>
        <end position="326"/>
    </location>
</feature>
<proteinExistence type="inferred from homology"/>
<dbReference type="InterPro" id="IPR007197">
    <property type="entry name" value="rSAM"/>
</dbReference>
<dbReference type="SFLD" id="SFLDS00029">
    <property type="entry name" value="Radical_SAM"/>
    <property type="match status" value="1"/>
</dbReference>
<dbReference type="SFLD" id="SFLDG01388">
    <property type="entry name" value="7_8-didemethyl-8-hydroxy-5-dea"/>
    <property type="match status" value="1"/>
</dbReference>
<dbReference type="Gene3D" id="3.20.20.70">
    <property type="entry name" value="Aldolase class I"/>
    <property type="match status" value="1"/>
</dbReference>